<dbReference type="Proteomes" id="UP000299102">
    <property type="component" value="Unassembled WGS sequence"/>
</dbReference>
<dbReference type="AlphaFoldDB" id="A0A4C1UEH3"/>
<sequence length="105" mass="11458">MFRLVSDSSGPHPSPHSPIHHPTPLSTTPLQFHQSILSSINILFLTKKLTKQFTLRLCAAAVSFLLGRIGRCSGREIDESQADAWADSASLLLRFLVCTLGSGRT</sequence>
<name>A0A4C1UEH3_EUMVA</name>
<keyword evidence="3" id="KW-1185">Reference proteome</keyword>
<feature type="region of interest" description="Disordered" evidence="1">
    <location>
        <begin position="1"/>
        <end position="26"/>
    </location>
</feature>
<evidence type="ECO:0000256" key="1">
    <source>
        <dbReference type="SAM" id="MobiDB-lite"/>
    </source>
</evidence>
<accession>A0A4C1UEH3</accession>
<reference evidence="2 3" key="1">
    <citation type="journal article" date="2019" name="Commun. Biol.">
        <title>The bagworm genome reveals a unique fibroin gene that provides high tensile strength.</title>
        <authorList>
            <person name="Kono N."/>
            <person name="Nakamura H."/>
            <person name="Ohtoshi R."/>
            <person name="Tomita M."/>
            <person name="Numata K."/>
            <person name="Arakawa K."/>
        </authorList>
    </citation>
    <scope>NUCLEOTIDE SEQUENCE [LARGE SCALE GENOMIC DNA]</scope>
</reference>
<proteinExistence type="predicted"/>
<dbReference type="EMBL" id="BGZK01000160">
    <property type="protein sequence ID" value="GBP24372.1"/>
    <property type="molecule type" value="Genomic_DNA"/>
</dbReference>
<comment type="caution">
    <text evidence="2">The sequence shown here is derived from an EMBL/GenBank/DDBJ whole genome shotgun (WGS) entry which is preliminary data.</text>
</comment>
<evidence type="ECO:0000313" key="3">
    <source>
        <dbReference type="Proteomes" id="UP000299102"/>
    </source>
</evidence>
<feature type="compositionally biased region" description="Low complexity" evidence="1">
    <location>
        <begin position="1"/>
        <end position="11"/>
    </location>
</feature>
<protein>
    <submittedName>
        <fullName evidence="2">Uncharacterized protein</fullName>
    </submittedName>
</protein>
<gene>
    <name evidence="2" type="ORF">EVAR_9472_1</name>
</gene>
<dbReference type="OrthoDB" id="1737200at2759"/>
<organism evidence="2 3">
    <name type="scientific">Eumeta variegata</name>
    <name type="common">Bagworm moth</name>
    <name type="synonym">Eumeta japonica</name>
    <dbReference type="NCBI Taxonomy" id="151549"/>
    <lineage>
        <taxon>Eukaryota</taxon>
        <taxon>Metazoa</taxon>
        <taxon>Ecdysozoa</taxon>
        <taxon>Arthropoda</taxon>
        <taxon>Hexapoda</taxon>
        <taxon>Insecta</taxon>
        <taxon>Pterygota</taxon>
        <taxon>Neoptera</taxon>
        <taxon>Endopterygota</taxon>
        <taxon>Lepidoptera</taxon>
        <taxon>Glossata</taxon>
        <taxon>Ditrysia</taxon>
        <taxon>Tineoidea</taxon>
        <taxon>Psychidae</taxon>
        <taxon>Oiketicinae</taxon>
        <taxon>Eumeta</taxon>
    </lineage>
</organism>
<evidence type="ECO:0000313" key="2">
    <source>
        <dbReference type="EMBL" id="GBP24372.1"/>
    </source>
</evidence>